<dbReference type="InterPro" id="IPR050863">
    <property type="entry name" value="CenT-Element_Derived"/>
</dbReference>
<name>A0A8S3R4A5_MYTED</name>
<evidence type="ECO:0000313" key="4">
    <source>
        <dbReference type="Proteomes" id="UP000683360"/>
    </source>
</evidence>
<dbReference type="EMBL" id="CAJPWZ010000727">
    <property type="protein sequence ID" value="CAG2199910.1"/>
    <property type="molecule type" value="Genomic_DNA"/>
</dbReference>
<dbReference type="GO" id="GO:0005634">
    <property type="term" value="C:nucleus"/>
    <property type="evidence" value="ECO:0007669"/>
    <property type="project" value="TreeGrafter"/>
</dbReference>
<feature type="region of interest" description="Disordered" evidence="1">
    <location>
        <begin position="386"/>
        <end position="442"/>
    </location>
</feature>
<accession>A0A8S3R4A5</accession>
<organism evidence="3 4">
    <name type="scientific">Mytilus edulis</name>
    <name type="common">Blue mussel</name>
    <dbReference type="NCBI Taxonomy" id="6550"/>
    <lineage>
        <taxon>Eukaryota</taxon>
        <taxon>Metazoa</taxon>
        <taxon>Spiralia</taxon>
        <taxon>Lophotrochozoa</taxon>
        <taxon>Mollusca</taxon>
        <taxon>Bivalvia</taxon>
        <taxon>Autobranchia</taxon>
        <taxon>Pteriomorphia</taxon>
        <taxon>Mytilida</taxon>
        <taxon>Mytiloidea</taxon>
        <taxon>Mytilidae</taxon>
        <taxon>Mytilinae</taxon>
        <taxon>Mytilus</taxon>
    </lineage>
</organism>
<dbReference type="PANTHER" id="PTHR19303:SF71">
    <property type="entry name" value="ZINC FINGER PHD-TYPE DOMAIN-CONTAINING PROTEIN"/>
    <property type="match status" value="1"/>
</dbReference>
<evidence type="ECO:0000313" key="3">
    <source>
        <dbReference type="EMBL" id="CAG2199910.1"/>
    </source>
</evidence>
<dbReference type="OrthoDB" id="6277218at2759"/>
<proteinExistence type="predicted"/>
<evidence type="ECO:0000259" key="2">
    <source>
        <dbReference type="Pfam" id="PF03184"/>
    </source>
</evidence>
<evidence type="ECO:0000256" key="1">
    <source>
        <dbReference type="SAM" id="MobiDB-lite"/>
    </source>
</evidence>
<dbReference type="Proteomes" id="UP000683360">
    <property type="component" value="Unassembled WGS sequence"/>
</dbReference>
<dbReference type="Pfam" id="PF03184">
    <property type="entry name" value="DDE_1"/>
    <property type="match status" value="1"/>
</dbReference>
<dbReference type="PANTHER" id="PTHR19303">
    <property type="entry name" value="TRANSPOSON"/>
    <property type="match status" value="1"/>
</dbReference>
<dbReference type="GO" id="GO:0003677">
    <property type="term" value="F:DNA binding"/>
    <property type="evidence" value="ECO:0007669"/>
    <property type="project" value="TreeGrafter"/>
</dbReference>
<gene>
    <name evidence="3" type="ORF">MEDL_14585</name>
</gene>
<protein>
    <recommendedName>
        <fullName evidence="2">DDE-1 domain-containing protein</fullName>
    </recommendedName>
</protein>
<reference evidence="3" key="1">
    <citation type="submission" date="2021-03" db="EMBL/GenBank/DDBJ databases">
        <authorList>
            <person name="Bekaert M."/>
        </authorList>
    </citation>
    <scope>NUCLEOTIDE SEQUENCE</scope>
</reference>
<keyword evidence="4" id="KW-1185">Reference proteome</keyword>
<feature type="domain" description="DDE-1" evidence="2">
    <location>
        <begin position="221"/>
        <end position="352"/>
    </location>
</feature>
<sequence length="442" mass="50371">MTRTYVRKTNRGTTPHGIMERAMSCVVNEHRSVRSAASEFEINHMTLTRFIKKCTEVGSSNVTVGYFGNRKVFNDLQEKALERYLLNASYIYFGLKPEEVRRLAYECAEKFSIHMPQSWVENKCEGADWFLLFMRRHPNMSIRTSEATSLSRATSFNHTNVNLFFTKLGEVMDRYKFSASDIWNIDETGMITVQKPSKTVGAKARVKLEGGITSAERGYLVTVCGSVNAIGNTVPPMMIFPRKHFKDHFIRDGPQGVCGGAHPSGWMTAENFLIFLQHFVKNTKPSTAHPVLLLLDNHNSHLAVTILAFAKLNGIVMLSFPPHCSHKLQPLDRTVVLAECCYTKKYHKWVQSKWNISMNPDVFEDTDFAPSYVTDRPMQTISDDLTQREQMSDESQPAVPNSNTNEKESNDNQPEEADEQHEEKNKMKNKTKLITIKNREAT</sequence>
<dbReference type="AlphaFoldDB" id="A0A8S3R4A5"/>
<dbReference type="InterPro" id="IPR004875">
    <property type="entry name" value="DDE_SF_endonuclease_dom"/>
</dbReference>
<comment type="caution">
    <text evidence="3">The sequence shown here is derived from an EMBL/GenBank/DDBJ whole genome shotgun (WGS) entry which is preliminary data.</text>
</comment>
<feature type="compositionally biased region" description="Polar residues" evidence="1">
    <location>
        <begin position="393"/>
        <end position="404"/>
    </location>
</feature>